<evidence type="ECO:0000256" key="1">
    <source>
        <dbReference type="SAM" id="MobiDB-lite"/>
    </source>
</evidence>
<protein>
    <recommendedName>
        <fullName evidence="2">Thiopeptide-type bacteriocin biosynthesis domain-containing protein</fullName>
    </recommendedName>
</protein>
<dbReference type="InterPro" id="IPR023809">
    <property type="entry name" value="Thiopep_bacteriocin_synth_dom"/>
</dbReference>
<dbReference type="RefSeq" id="WP_346174320.1">
    <property type="nucleotide sequence ID" value="NZ_BAAASD010000006.1"/>
</dbReference>
<evidence type="ECO:0000313" key="4">
    <source>
        <dbReference type="Proteomes" id="UP001500253"/>
    </source>
</evidence>
<sequence length="353" mass="38074">MPQPSDPPPSSGPWTAVHLFHQGDLDTLLLEAVVPALTGLARDGRVLGHFFLRYWEGGPHLRVRVLSAPPDGAGAHDTARGLVARWNTWLRDHPSPRSVDEAAYLGFADQAAAREGLSGYEPWRALHDHAEPRPYLPEHDRYGTGASLAAVERHFMEASDCAEALLARRPPPAERLSAGLAVVLLTWAVVEPDPRRRLDALSAGAKAWRRMLGPAYDTEAFDRAYARARPALVRRAGQLLDPEAGQLPDPAARARPEGPAGPVAAWHDSISRLHATLQALEAAGSFTPDLAALRDDPSLLALPSPRAALTANRCAHLMCNRLGLYGPQEALLRHLAARAAADLHTAEAGGHRP</sequence>
<feature type="domain" description="Thiopeptide-type bacteriocin biosynthesis" evidence="2">
    <location>
        <begin position="14"/>
        <end position="339"/>
    </location>
</feature>
<reference evidence="3 4" key="1">
    <citation type="journal article" date="2019" name="Int. J. Syst. Evol. Microbiol.">
        <title>The Global Catalogue of Microorganisms (GCM) 10K type strain sequencing project: providing services to taxonomists for standard genome sequencing and annotation.</title>
        <authorList>
            <consortium name="The Broad Institute Genomics Platform"/>
            <consortium name="The Broad Institute Genome Sequencing Center for Infectious Disease"/>
            <person name="Wu L."/>
            <person name="Ma J."/>
        </authorList>
    </citation>
    <scope>NUCLEOTIDE SEQUENCE [LARGE SCALE GENOMIC DNA]</scope>
    <source>
        <strain evidence="3 4">JCM 4316</strain>
    </source>
</reference>
<evidence type="ECO:0000313" key="3">
    <source>
        <dbReference type="EMBL" id="GAA2337447.1"/>
    </source>
</evidence>
<dbReference type="Pfam" id="PF14028">
    <property type="entry name" value="Lant_dehydr_C"/>
    <property type="match status" value="1"/>
</dbReference>
<organism evidence="3 4">
    <name type="scientific">Streptomyces cuspidosporus</name>
    <dbReference type="NCBI Taxonomy" id="66882"/>
    <lineage>
        <taxon>Bacteria</taxon>
        <taxon>Bacillati</taxon>
        <taxon>Actinomycetota</taxon>
        <taxon>Actinomycetes</taxon>
        <taxon>Kitasatosporales</taxon>
        <taxon>Streptomycetaceae</taxon>
        <taxon>Streptomyces</taxon>
    </lineage>
</organism>
<evidence type="ECO:0000259" key="2">
    <source>
        <dbReference type="Pfam" id="PF14028"/>
    </source>
</evidence>
<dbReference type="EMBL" id="BAAASD010000006">
    <property type="protein sequence ID" value="GAA2337447.1"/>
    <property type="molecule type" value="Genomic_DNA"/>
</dbReference>
<name>A0ABN3FUG8_9ACTN</name>
<comment type="caution">
    <text evidence="3">The sequence shown here is derived from an EMBL/GenBank/DDBJ whole genome shotgun (WGS) entry which is preliminary data.</text>
</comment>
<keyword evidence="4" id="KW-1185">Reference proteome</keyword>
<feature type="compositionally biased region" description="Low complexity" evidence="1">
    <location>
        <begin position="248"/>
        <end position="261"/>
    </location>
</feature>
<gene>
    <name evidence="3" type="ORF">GCM10010246_22400</name>
</gene>
<dbReference type="Proteomes" id="UP001500253">
    <property type="component" value="Unassembled WGS sequence"/>
</dbReference>
<feature type="region of interest" description="Disordered" evidence="1">
    <location>
        <begin position="242"/>
        <end position="261"/>
    </location>
</feature>
<proteinExistence type="predicted"/>
<accession>A0ABN3FUG8</accession>